<feature type="region of interest" description="Disordered" evidence="1">
    <location>
        <begin position="243"/>
        <end position="304"/>
    </location>
</feature>
<dbReference type="RefSeq" id="XP_005757291.1">
    <property type="nucleotide sequence ID" value="XM_005757234.1"/>
</dbReference>
<dbReference type="Gene3D" id="3.30.720.50">
    <property type="match status" value="1"/>
</dbReference>
<dbReference type="InterPro" id="IPR037197">
    <property type="entry name" value="WWE_dom_sf"/>
</dbReference>
<reference evidence="5" key="1">
    <citation type="journal article" date="2013" name="Nature">
        <title>Pan genome of the phytoplankton Emiliania underpins its global distribution.</title>
        <authorList>
            <person name="Read B.A."/>
            <person name="Kegel J."/>
            <person name="Klute M.J."/>
            <person name="Kuo A."/>
            <person name="Lefebvre S.C."/>
            <person name="Maumus F."/>
            <person name="Mayer C."/>
            <person name="Miller J."/>
            <person name="Monier A."/>
            <person name="Salamov A."/>
            <person name="Young J."/>
            <person name="Aguilar M."/>
            <person name="Claverie J.M."/>
            <person name="Frickenhaus S."/>
            <person name="Gonzalez K."/>
            <person name="Herman E.K."/>
            <person name="Lin Y.C."/>
            <person name="Napier J."/>
            <person name="Ogata H."/>
            <person name="Sarno A.F."/>
            <person name="Shmutz J."/>
            <person name="Schroeder D."/>
            <person name="de Vargas C."/>
            <person name="Verret F."/>
            <person name="von Dassow P."/>
            <person name="Valentin K."/>
            <person name="Van de Peer Y."/>
            <person name="Wheeler G."/>
            <person name="Dacks J.B."/>
            <person name="Delwiche C.F."/>
            <person name="Dyhrman S.T."/>
            <person name="Glockner G."/>
            <person name="John U."/>
            <person name="Richards T."/>
            <person name="Worden A.Z."/>
            <person name="Zhang X."/>
            <person name="Grigoriev I.V."/>
            <person name="Allen A.E."/>
            <person name="Bidle K."/>
            <person name="Borodovsky M."/>
            <person name="Bowler C."/>
            <person name="Brownlee C."/>
            <person name="Cock J.M."/>
            <person name="Elias M."/>
            <person name="Gladyshev V.N."/>
            <person name="Groth M."/>
            <person name="Guda C."/>
            <person name="Hadaegh A."/>
            <person name="Iglesias-Rodriguez M.D."/>
            <person name="Jenkins J."/>
            <person name="Jones B.M."/>
            <person name="Lawson T."/>
            <person name="Leese F."/>
            <person name="Lindquist E."/>
            <person name="Lobanov A."/>
            <person name="Lomsadze A."/>
            <person name="Malik S.B."/>
            <person name="Marsh M.E."/>
            <person name="Mackinder L."/>
            <person name="Mock T."/>
            <person name="Mueller-Roeber B."/>
            <person name="Pagarete A."/>
            <person name="Parker M."/>
            <person name="Probert I."/>
            <person name="Quesneville H."/>
            <person name="Raines C."/>
            <person name="Rensing S.A."/>
            <person name="Riano-Pachon D.M."/>
            <person name="Richier S."/>
            <person name="Rokitta S."/>
            <person name="Shiraiwa Y."/>
            <person name="Soanes D.M."/>
            <person name="van der Giezen M."/>
            <person name="Wahlund T.M."/>
            <person name="Williams B."/>
            <person name="Wilson W."/>
            <person name="Wolfe G."/>
            <person name="Wurch L.L."/>
        </authorList>
    </citation>
    <scope>NUCLEOTIDE SEQUENCE</scope>
</reference>
<feature type="region of interest" description="Disordered" evidence="1">
    <location>
        <begin position="23"/>
        <end position="42"/>
    </location>
</feature>
<feature type="compositionally biased region" description="Basic and acidic residues" evidence="1">
    <location>
        <begin position="243"/>
        <end position="262"/>
    </location>
</feature>
<sequence>MSQPDCTQLSQPDCTQLSQCTQRCADDDDDSEGDGGGGDDVAPARLVRLVDGSPGTAVTVPPEGEGALSVGRTEQLGSCTLLLDDNAVSKRHAELRFNQGSLELRVTSSNVFTFVNESAHIALAGKPPPPPVSLCDGDVLRFGGGRQSSTRCDKFIFRVDAPQCKRAEGTVCLSPLPARASSAASSASAGETPLAEWFWQIGKGASRAWSRYAPHQEALIERAYQLAEERVRLDGERVLDLRQMKQVRDDGPGRSRPVRREPPAAPYSTRPTKRRRDARGATGGGEGGGGEGGGGEGGGGEGGGVATVRVLPNLSPAKRATVRVVVLRRDSGVVLTAGSGCLVSRDGHVLTAAHLFVSARSGALFHGFAPSEVLVAVGVYVDDAAPSRWAYWAELQTPLERLVET</sequence>
<dbReference type="PaxDb" id="2903-EOD04862"/>
<evidence type="ECO:0000259" key="3">
    <source>
        <dbReference type="PROSITE" id="PS50918"/>
    </source>
</evidence>
<evidence type="ECO:0008006" key="6">
    <source>
        <dbReference type="Google" id="ProtNLM"/>
    </source>
</evidence>
<dbReference type="SMART" id="SM00240">
    <property type="entry name" value="FHA"/>
    <property type="match status" value="1"/>
</dbReference>
<feature type="compositionally biased region" description="Gly residues" evidence="1">
    <location>
        <begin position="281"/>
        <end position="304"/>
    </location>
</feature>
<name>A0A0D3I0S7_EMIH1</name>
<accession>A0A0D3I0S7</accession>
<dbReference type="InterPro" id="IPR004170">
    <property type="entry name" value="WWE_dom"/>
</dbReference>
<organism evidence="4 5">
    <name type="scientific">Emiliania huxleyi (strain CCMP1516)</name>
    <dbReference type="NCBI Taxonomy" id="280463"/>
    <lineage>
        <taxon>Eukaryota</taxon>
        <taxon>Haptista</taxon>
        <taxon>Haptophyta</taxon>
        <taxon>Prymnesiophyceae</taxon>
        <taxon>Isochrysidales</taxon>
        <taxon>Noelaerhabdaceae</taxon>
        <taxon>Emiliania</taxon>
    </lineage>
</organism>
<dbReference type="InterPro" id="IPR000253">
    <property type="entry name" value="FHA_dom"/>
</dbReference>
<reference evidence="4" key="2">
    <citation type="submission" date="2024-10" db="UniProtKB">
        <authorList>
            <consortium name="EnsemblProtists"/>
        </authorList>
    </citation>
    <scope>IDENTIFICATION</scope>
</reference>
<keyword evidence="5" id="KW-1185">Reference proteome</keyword>
<dbReference type="Proteomes" id="UP000013827">
    <property type="component" value="Unassembled WGS sequence"/>
</dbReference>
<dbReference type="PROSITE" id="PS50918">
    <property type="entry name" value="WWE"/>
    <property type="match status" value="1"/>
</dbReference>
<proteinExistence type="predicted"/>
<evidence type="ECO:0000313" key="5">
    <source>
        <dbReference type="Proteomes" id="UP000013827"/>
    </source>
</evidence>
<protein>
    <recommendedName>
        <fullName evidence="6">FHA domain-containing protein</fullName>
    </recommendedName>
</protein>
<evidence type="ECO:0000259" key="2">
    <source>
        <dbReference type="PROSITE" id="PS50006"/>
    </source>
</evidence>
<dbReference type="HOGENOM" id="CLU_680500_0_0_1"/>
<evidence type="ECO:0000313" key="4">
    <source>
        <dbReference type="EnsemblProtists" id="EOD04862"/>
    </source>
</evidence>
<dbReference type="InterPro" id="IPR009003">
    <property type="entry name" value="Peptidase_S1_PA"/>
</dbReference>
<dbReference type="SUPFAM" id="SSF50494">
    <property type="entry name" value="Trypsin-like serine proteases"/>
    <property type="match status" value="1"/>
</dbReference>
<feature type="domain" description="WWE" evidence="3">
    <location>
        <begin position="182"/>
        <end position="260"/>
    </location>
</feature>
<dbReference type="KEGG" id="ehx:EMIHUDRAFT_439081"/>
<dbReference type="AlphaFoldDB" id="A0A0D3I0S7"/>
<dbReference type="InterPro" id="IPR008984">
    <property type="entry name" value="SMAD_FHA_dom_sf"/>
</dbReference>
<feature type="domain" description="FHA" evidence="2">
    <location>
        <begin position="68"/>
        <end position="120"/>
    </location>
</feature>
<dbReference type="Gene3D" id="2.60.200.20">
    <property type="match status" value="1"/>
</dbReference>
<dbReference type="SUPFAM" id="SSF117839">
    <property type="entry name" value="WWE domain"/>
    <property type="match status" value="1"/>
</dbReference>
<dbReference type="Pfam" id="PF00498">
    <property type="entry name" value="FHA"/>
    <property type="match status" value="1"/>
</dbReference>
<dbReference type="SUPFAM" id="SSF49879">
    <property type="entry name" value="SMAD/FHA domain"/>
    <property type="match status" value="1"/>
</dbReference>
<evidence type="ECO:0000256" key="1">
    <source>
        <dbReference type="SAM" id="MobiDB-lite"/>
    </source>
</evidence>
<dbReference type="CDD" id="cd00060">
    <property type="entry name" value="FHA"/>
    <property type="match status" value="1"/>
</dbReference>
<dbReference type="Pfam" id="PF02825">
    <property type="entry name" value="WWE"/>
    <property type="match status" value="1"/>
</dbReference>
<dbReference type="EnsemblProtists" id="EOD04862">
    <property type="protein sequence ID" value="EOD04862"/>
    <property type="gene ID" value="EMIHUDRAFT_439081"/>
</dbReference>
<dbReference type="GeneID" id="17250974"/>
<dbReference type="PROSITE" id="PS50006">
    <property type="entry name" value="FHA_DOMAIN"/>
    <property type="match status" value="1"/>
</dbReference>